<keyword evidence="2" id="KW-1185">Reference proteome</keyword>
<name>A0A1W1UHK1_9BACT</name>
<sequence length="61" mass="6781">MATSTLYQRQRAYLVSLRQIPNELQGTVAIDESYFGTRQAGAWSRQHLNELNPAGASLNDA</sequence>
<dbReference type="EMBL" id="FWWW01000023">
    <property type="protein sequence ID" value="SMB80557.1"/>
    <property type="molecule type" value="Genomic_DNA"/>
</dbReference>
<evidence type="ECO:0000313" key="1">
    <source>
        <dbReference type="EMBL" id="SMB80557.1"/>
    </source>
</evidence>
<proteinExistence type="predicted"/>
<dbReference type="Proteomes" id="UP000192266">
    <property type="component" value="Unassembled WGS sequence"/>
</dbReference>
<dbReference type="RefSeq" id="WP_200813839.1">
    <property type="nucleotide sequence ID" value="NZ_FWWW01000023.1"/>
</dbReference>
<evidence type="ECO:0000313" key="2">
    <source>
        <dbReference type="Proteomes" id="UP000192266"/>
    </source>
</evidence>
<reference evidence="1 2" key="1">
    <citation type="submission" date="2017-04" db="EMBL/GenBank/DDBJ databases">
        <authorList>
            <person name="Afonso C.L."/>
            <person name="Miller P.J."/>
            <person name="Scott M.A."/>
            <person name="Spackman E."/>
            <person name="Goraichik I."/>
            <person name="Dimitrov K.M."/>
            <person name="Suarez D.L."/>
            <person name="Swayne D.E."/>
        </authorList>
    </citation>
    <scope>NUCLEOTIDE SEQUENCE [LARGE SCALE GENOMIC DNA]</scope>
    <source>
        <strain evidence="1 2">DSM 11622</strain>
    </source>
</reference>
<gene>
    <name evidence="1" type="ORF">SAMN00120144_4008</name>
</gene>
<evidence type="ECO:0008006" key="3">
    <source>
        <dbReference type="Google" id="ProtNLM"/>
    </source>
</evidence>
<protein>
    <recommendedName>
        <fullName evidence="3">Transposase</fullName>
    </recommendedName>
</protein>
<accession>A0A1W1UHK1</accession>
<dbReference type="AlphaFoldDB" id="A0A1W1UHK1"/>
<organism evidence="1 2">
    <name type="scientific">Hymenobacter roseosalivarius DSM 11622</name>
    <dbReference type="NCBI Taxonomy" id="645990"/>
    <lineage>
        <taxon>Bacteria</taxon>
        <taxon>Pseudomonadati</taxon>
        <taxon>Bacteroidota</taxon>
        <taxon>Cytophagia</taxon>
        <taxon>Cytophagales</taxon>
        <taxon>Hymenobacteraceae</taxon>
        <taxon>Hymenobacter</taxon>
    </lineage>
</organism>